<dbReference type="PANTHER" id="PTHR11575">
    <property type="entry name" value="5'-NUCLEOTIDASE-RELATED"/>
    <property type="match status" value="1"/>
</dbReference>
<dbReference type="PANTHER" id="PTHR11575:SF22">
    <property type="entry name" value="ADL392WP"/>
    <property type="match status" value="1"/>
</dbReference>
<sequence length="325" mass="37138">MDTIIQLETIQSCSSATNLSLLMLQLYLCLSLPELHVIHVSDIHGGIYGHKDQPELGDIGTLLSYYQRVQQNISNNQEAAMLLIGTGDDCEGTALSGLSEIKCSEIYKFLTKLPFDMMTVSNHDLSQPASMEFLHDFQHNFQKKPFGTTNTFYNKTGALFSQPFKDQVMSNGIRVFMISLMFSPTQNDYQNTFTKNIEQTLRSSWFREILNEYAVKSDIFLLNMHIGTIEPESHSTYKTVRALFDEFNYKIPIHVLGAHDHLVFHVICPQTEWLIKTASQPSAVKCSKIFNTQCGHSLHIMQQLQQELTSLVLPQLMFFHLRLMK</sequence>
<evidence type="ECO:0000313" key="2">
    <source>
        <dbReference type="EMBL" id="CAL6105063.1"/>
    </source>
</evidence>
<dbReference type="Gene3D" id="3.60.21.10">
    <property type="match status" value="1"/>
</dbReference>
<proteinExistence type="predicted"/>
<dbReference type="InterPro" id="IPR006179">
    <property type="entry name" value="5_nucleotidase/apyrase"/>
</dbReference>
<dbReference type="EMBL" id="CAXDID020000591">
    <property type="protein sequence ID" value="CAL6105063.1"/>
    <property type="molecule type" value="Genomic_DNA"/>
</dbReference>
<feature type="domain" description="Calcineurin-like phosphoesterase" evidence="1">
    <location>
        <begin position="36"/>
        <end position="261"/>
    </location>
</feature>
<gene>
    <name evidence="2" type="ORF">HINF_LOCUS73083</name>
</gene>
<evidence type="ECO:0000313" key="3">
    <source>
        <dbReference type="Proteomes" id="UP001642409"/>
    </source>
</evidence>
<comment type="caution">
    <text evidence="2">The sequence shown here is derived from an EMBL/GenBank/DDBJ whole genome shotgun (WGS) entry which is preliminary data.</text>
</comment>
<dbReference type="SUPFAM" id="SSF56300">
    <property type="entry name" value="Metallo-dependent phosphatases"/>
    <property type="match status" value="1"/>
</dbReference>
<dbReference type="Proteomes" id="UP001642409">
    <property type="component" value="Unassembled WGS sequence"/>
</dbReference>
<name>A0ABP1MCP4_9EUKA</name>
<dbReference type="InterPro" id="IPR004843">
    <property type="entry name" value="Calcineurin-like_PHP"/>
</dbReference>
<accession>A0ABP1MCP4</accession>
<dbReference type="Pfam" id="PF00149">
    <property type="entry name" value="Metallophos"/>
    <property type="match status" value="1"/>
</dbReference>
<dbReference type="InterPro" id="IPR029052">
    <property type="entry name" value="Metallo-depent_PP-like"/>
</dbReference>
<keyword evidence="3" id="KW-1185">Reference proteome</keyword>
<protein>
    <submittedName>
        <fullName evidence="2">5'_nucleotidase family protein</fullName>
    </submittedName>
</protein>
<reference evidence="2 3" key="1">
    <citation type="submission" date="2024-07" db="EMBL/GenBank/DDBJ databases">
        <authorList>
            <person name="Akdeniz Z."/>
        </authorList>
    </citation>
    <scope>NUCLEOTIDE SEQUENCE [LARGE SCALE GENOMIC DNA]</scope>
</reference>
<organism evidence="2 3">
    <name type="scientific">Hexamita inflata</name>
    <dbReference type="NCBI Taxonomy" id="28002"/>
    <lineage>
        <taxon>Eukaryota</taxon>
        <taxon>Metamonada</taxon>
        <taxon>Diplomonadida</taxon>
        <taxon>Hexamitidae</taxon>
        <taxon>Hexamitinae</taxon>
        <taxon>Hexamita</taxon>
    </lineage>
</organism>
<evidence type="ECO:0000259" key="1">
    <source>
        <dbReference type="Pfam" id="PF00149"/>
    </source>
</evidence>